<organism evidence="1 2">
    <name type="scientific">Prauserella cavernicola</name>
    <dbReference type="NCBI Taxonomy" id="2800127"/>
    <lineage>
        <taxon>Bacteria</taxon>
        <taxon>Bacillati</taxon>
        <taxon>Actinomycetota</taxon>
        <taxon>Actinomycetes</taxon>
        <taxon>Pseudonocardiales</taxon>
        <taxon>Pseudonocardiaceae</taxon>
        <taxon>Prauserella</taxon>
    </lineage>
</organism>
<dbReference type="Gene3D" id="3.10.450.50">
    <property type="match status" value="1"/>
</dbReference>
<dbReference type="Pfam" id="PF07366">
    <property type="entry name" value="SnoaL"/>
    <property type="match status" value="1"/>
</dbReference>
<dbReference type="InterPro" id="IPR009959">
    <property type="entry name" value="Cyclase_SnoaL-like"/>
</dbReference>
<protein>
    <submittedName>
        <fullName evidence="1">Nuclear transport factor 2 family protein</fullName>
    </submittedName>
</protein>
<keyword evidence="2" id="KW-1185">Reference proteome</keyword>
<comment type="caution">
    <text evidence="1">The sequence shown here is derived from an EMBL/GenBank/DDBJ whole genome shotgun (WGS) entry which is preliminary data.</text>
</comment>
<sequence>MIWTYAHNSDSTAFVEEFVDDIWNQQRFERLPSYLHADYRQVDERAEVIVRGRDEYARSVESTLELITDARMRVTHAVCSGSGFAYRWELTGWIADLEVLGPGLRMIARQLPDVRLISMTGMNIARVADGLIVEEINELDPQSVTEQMGWWR</sequence>
<gene>
    <name evidence="1" type="ORF">JHE00_26975</name>
</gene>
<evidence type="ECO:0000313" key="2">
    <source>
        <dbReference type="Proteomes" id="UP000635245"/>
    </source>
</evidence>
<proteinExistence type="predicted"/>
<dbReference type="AlphaFoldDB" id="A0A934V449"/>
<dbReference type="Proteomes" id="UP000635245">
    <property type="component" value="Unassembled WGS sequence"/>
</dbReference>
<name>A0A934V449_9PSEU</name>
<dbReference type="SUPFAM" id="SSF54427">
    <property type="entry name" value="NTF2-like"/>
    <property type="match status" value="1"/>
</dbReference>
<evidence type="ECO:0000313" key="1">
    <source>
        <dbReference type="EMBL" id="MBK1787991.1"/>
    </source>
</evidence>
<dbReference type="RefSeq" id="WP_200323250.1">
    <property type="nucleotide sequence ID" value="NZ_JAENJH010000008.1"/>
</dbReference>
<dbReference type="EMBL" id="JAENJH010000008">
    <property type="protein sequence ID" value="MBK1787991.1"/>
    <property type="molecule type" value="Genomic_DNA"/>
</dbReference>
<accession>A0A934V449</accession>
<dbReference type="InterPro" id="IPR032710">
    <property type="entry name" value="NTF2-like_dom_sf"/>
</dbReference>
<reference evidence="1" key="1">
    <citation type="submission" date="2020-12" db="EMBL/GenBank/DDBJ databases">
        <title>Prauserella sp. ASG 168, a novel actinomycete isolated from cave rock.</title>
        <authorList>
            <person name="Suriyachadkun C."/>
        </authorList>
    </citation>
    <scope>NUCLEOTIDE SEQUENCE</scope>
    <source>
        <strain evidence="1">ASG 168</strain>
    </source>
</reference>